<dbReference type="RefSeq" id="WP_052420174.1">
    <property type="nucleotide sequence ID" value="NZ_JMCB01000008.1"/>
</dbReference>
<reference evidence="3 4" key="1">
    <citation type="submission" date="2014-04" db="EMBL/GenBank/DDBJ databases">
        <title>Genome assembly of Hyalangium minutum DSM 14724.</title>
        <authorList>
            <person name="Sharma G."/>
            <person name="Subramanian S."/>
        </authorList>
    </citation>
    <scope>NUCLEOTIDE SEQUENCE [LARGE SCALE GENOMIC DNA]</scope>
    <source>
        <strain evidence="3 4">DSM 14724</strain>
    </source>
</reference>
<evidence type="ECO:0000313" key="2">
    <source>
        <dbReference type="EMBL" id="KFE67332.1"/>
    </source>
</evidence>
<evidence type="ECO:0000313" key="4">
    <source>
        <dbReference type="Proteomes" id="UP000028725"/>
    </source>
</evidence>
<dbReference type="STRING" id="394096.DB31_8685"/>
<organism evidence="3 4">
    <name type="scientific">Hyalangium minutum</name>
    <dbReference type="NCBI Taxonomy" id="394096"/>
    <lineage>
        <taxon>Bacteria</taxon>
        <taxon>Pseudomonadati</taxon>
        <taxon>Myxococcota</taxon>
        <taxon>Myxococcia</taxon>
        <taxon>Myxococcales</taxon>
        <taxon>Cystobacterineae</taxon>
        <taxon>Archangiaceae</taxon>
        <taxon>Hyalangium</taxon>
    </lineage>
</organism>
<name>A0A085WIA6_9BACT</name>
<gene>
    <name evidence="2" type="ORF">DB31_8685</name>
    <name evidence="3" type="ORF">DB31_8772</name>
</gene>
<feature type="region of interest" description="Disordered" evidence="1">
    <location>
        <begin position="23"/>
        <end position="93"/>
    </location>
</feature>
<dbReference type="EMBL" id="JMCB01000008">
    <property type="protein sequence ID" value="KFE67332.1"/>
    <property type="molecule type" value="Genomic_DNA"/>
</dbReference>
<protein>
    <submittedName>
        <fullName evidence="3">Uncharacterized protein</fullName>
    </submittedName>
</protein>
<evidence type="ECO:0000313" key="3">
    <source>
        <dbReference type="EMBL" id="KFE67419.1"/>
    </source>
</evidence>
<proteinExistence type="predicted"/>
<comment type="caution">
    <text evidence="3">The sequence shown here is derived from an EMBL/GenBank/DDBJ whole genome shotgun (WGS) entry which is preliminary data.</text>
</comment>
<keyword evidence="4" id="KW-1185">Reference proteome</keyword>
<dbReference type="AlphaFoldDB" id="A0A085WIA6"/>
<dbReference type="EMBL" id="JMCB01000008">
    <property type="protein sequence ID" value="KFE67419.1"/>
    <property type="molecule type" value="Genomic_DNA"/>
</dbReference>
<evidence type="ECO:0000256" key="1">
    <source>
        <dbReference type="SAM" id="MobiDB-lite"/>
    </source>
</evidence>
<sequence>MVQRAVWGETLQRAIDPGTQQSICELFPSGQPTPDCPTPESTDGGTATDAGTVADAGTIADAGTGADAGTPGDGDEPHEEPPPPEKSGCGATSAAPLLGALVLLLGLRRRMS</sequence>
<accession>A0A085WIA6</accession>
<dbReference type="Proteomes" id="UP000028725">
    <property type="component" value="Unassembled WGS sequence"/>
</dbReference>
<feature type="compositionally biased region" description="Low complexity" evidence="1">
    <location>
        <begin position="42"/>
        <end position="70"/>
    </location>
</feature>